<evidence type="ECO:0008006" key="5">
    <source>
        <dbReference type="Google" id="ProtNLM"/>
    </source>
</evidence>
<dbReference type="EMBL" id="BLWA01000002">
    <property type="protein sequence ID" value="GFM91133.1"/>
    <property type="molecule type" value="Genomic_DNA"/>
</dbReference>
<dbReference type="Proteomes" id="UP000614982">
    <property type="component" value="Unassembled WGS sequence"/>
</dbReference>
<feature type="compositionally biased region" description="Polar residues" evidence="1">
    <location>
        <begin position="24"/>
        <end position="39"/>
    </location>
</feature>
<evidence type="ECO:0000256" key="2">
    <source>
        <dbReference type="SAM" id="SignalP"/>
    </source>
</evidence>
<comment type="caution">
    <text evidence="3">The sequence shown here is derived from an EMBL/GenBank/DDBJ whole genome shotgun (WGS) entry which is preliminary data.</text>
</comment>
<dbReference type="RefSeq" id="WP_025261405.1">
    <property type="nucleotide sequence ID" value="NZ_BLVX01000008.1"/>
</dbReference>
<keyword evidence="4" id="KW-1185">Reference proteome</keyword>
<sequence>MNSFVRNLAMMLLVGLSGIGVAQAQDQPGRNGATSNPYNSPIHRANPNSRQGTQPSTPQVQPNIVPAPRQPTLENGGIRNGYPTRQPPPSPTIQNNQNTTPKRP</sequence>
<name>A0ABQ1DJR8_PSECI</name>
<organism evidence="3 4">
    <name type="scientific">Pseudomonas cichorii</name>
    <dbReference type="NCBI Taxonomy" id="36746"/>
    <lineage>
        <taxon>Bacteria</taxon>
        <taxon>Pseudomonadati</taxon>
        <taxon>Pseudomonadota</taxon>
        <taxon>Gammaproteobacteria</taxon>
        <taxon>Pseudomonadales</taxon>
        <taxon>Pseudomonadaceae</taxon>
        <taxon>Pseudomonas</taxon>
    </lineage>
</organism>
<proteinExistence type="predicted"/>
<evidence type="ECO:0000256" key="1">
    <source>
        <dbReference type="SAM" id="MobiDB-lite"/>
    </source>
</evidence>
<gene>
    <name evidence="3" type="ORF">PSCICP_11050</name>
</gene>
<dbReference type="GeneID" id="45543867"/>
<feature type="signal peptide" evidence="2">
    <location>
        <begin position="1"/>
        <end position="24"/>
    </location>
</feature>
<protein>
    <recommendedName>
        <fullName evidence="5">Lipoprotein</fullName>
    </recommendedName>
</protein>
<feature type="compositionally biased region" description="Polar residues" evidence="1">
    <location>
        <begin position="46"/>
        <end position="62"/>
    </location>
</feature>
<feature type="region of interest" description="Disordered" evidence="1">
    <location>
        <begin position="23"/>
        <end position="104"/>
    </location>
</feature>
<keyword evidence="2" id="KW-0732">Signal</keyword>
<feature type="compositionally biased region" description="Polar residues" evidence="1">
    <location>
        <begin position="92"/>
        <end position="104"/>
    </location>
</feature>
<evidence type="ECO:0000313" key="4">
    <source>
        <dbReference type="Proteomes" id="UP000614982"/>
    </source>
</evidence>
<evidence type="ECO:0000313" key="3">
    <source>
        <dbReference type="EMBL" id="GFM91133.1"/>
    </source>
</evidence>
<accession>A0ABQ1DJR8</accession>
<feature type="chain" id="PRO_5046376787" description="Lipoprotein" evidence="2">
    <location>
        <begin position="25"/>
        <end position="104"/>
    </location>
</feature>
<reference evidence="3 4" key="1">
    <citation type="submission" date="2020-05" db="EMBL/GenBank/DDBJ databases">
        <title>Genetic diversity of Pseudomonas cichorii.</title>
        <authorList>
            <person name="Tani S."/>
            <person name="Yagi H."/>
            <person name="Hashimoto S."/>
            <person name="Iiyama K."/>
            <person name="Furuya N."/>
        </authorList>
    </citation>
    <scope>NUCLEOTIDE SEQUENCE [LARGE SCALE GENOMIC DNA]</scope>
    <source>
        <strain evidence="3 4">LMG 2162</strain>
    </source>
</reference>